<comment type="caution">
    <text evidence="2">The sequence shown here is derived from an EMBL/GenBank/DDBJ whole genome shotgun (WGS) entry which is preliminary data.</text>
</comment>
<dbReference type="InterPro" id="IPR052201">
    <property type="entry name" value="LRR-containing_regulator"/>
</dbReference>
<protein>
    <submittedName>
        <fullName evidence="2">Uncharacterized protein</fullName>
    </submittedName>
</protein>
<evidence type="ECO:0000256" key="1">
    <source>
        <dbReference type="ARBA" id="ARBA00022737"/>
    </source>
</evidence>
<dbReference type="AlphaFoldDB" id="K0T0R5"/>
<dbReference type="PANTHER" id="PTHR24111">
    <property type="entry name" value="LEUCINE-RICH REPEAT-CONTAINING PROTEIN 34"/>
    <property type="match status" value="1"/>
</dbReference>
<keyword evidence="3" id="KW-1185">Reference proteome</keyword>
<dbReference type="EMBL" id="AGNL01007406">
    <property type="protein sequence ID" value="EJK71310.1"/>
    <property type="molecule type" value="Genomic_DNA"/>
</dbReference>
<dbReference type="OrthoDB" id="120976at2759"/>
<reference evidence="2 3" key="1">
    <citation type="journal article" date="2012" name="Genome Biol.">
        <title>Genome and low-iron response of an oceanic diatom adapted to chronic iron limitation.</title>
        <authorList>
            <person name="Lommer M."/>
            <person name="Specht M."/>
            <person name="Roy A.S."/>
            <person name="Kraemer L."/>
            <person name="Andreson R."/>
            <person name="Gutowska M.A."/>
            <person name="Wolf J."/>
            <person name="Bergner S.V."/>
            <person name="Schilhabel M.B."/>
            <person name="Klostermeier U.C."/>
            <person name="Beiko R.G."/>
            <person name="Rosenstiel P."/>
            <person name="Hippler M."/>
            <person name="Laroche J."/>
        </authorList>
    </citation>
    <scope>NUCLEOTIDE SEQUENCE [LARGE SCALE GENOMIC DNA]</scope>
    <source>
        <strain evidence="2 3">CCMP1005</strain>
    </source>
</reference>
<feature type="non-terminal residue" evidence="2">
    <location>
        <position position="330"/>
    </location>
</feature>
<evidence type="ECO:0000313" key="3">
    <source>
        <dbReference type="Proteomes" id="UP000266841"/>
    </source>
</evidence>
<dbReference type="Gene3D" id="3.80.10.10">
    <property type="entry name" value="Ribonuclease Inhibitor"/>
    <property type="match status" value="2"/>
</dbReference>
<dbReference type="InterPro" id="IPR032675">
    <property type="entry name" value="LRR_dom_sf"/>
</dbReference>
<accession>K0T0R5</accession>
<dbReference type="Proteomes" id="UP000266841">
    <property type="component" value="Unassembled WGS sequence"/>
</dbReference>
<evidence type="ECO:0000313" key="2">
    <source>
        <dbReference type="EMBL" id="EJK71310.1"/>
    </source>
</evidence>
<sequence>MGITDTNGSIDNEVDYESIAVESITSCEHNSETLRLLKANDPRLTHLVVSYGQDVHEGEGTYHFHAGVNLSSSRGRELCLGWIGHFAGKCAHLKSFSLCCAQRNGVEDIMGFSEEDIAKLFYGLNHNAMVHDLYLSHVTLEVVLPQVVGFVKNRNLKAFHIFCCNWLGTESEHMQSILRDCSNLRELAIGGPYDVDPDNYPLDGVAAVVFDIAQTMAGLHRLELLSVEAMFLGPGACKALGSFIRTSEALTIVGFSDCYIGDVKQIADGVATNEHIKNLSFHNNGLGIGLHCRRFGDYGAECFANALACNRTLTKLNLGFNGITHTGWDL</sequence>
<organism evidence="2 3">
    <name type="scientific">Thalassiosira oceanica</name>
    <name type="common">Marine diatom</name>
    <dbReference type="NCBI Taxonomy" id="159749"/>
    <lineage>
        <taxon>Eukaryota</taxon>
        <taxon>Sar</taxon>
        <taxon>Stramenopiles</taxon>
        <taxon>Ochrophyta</taxon>
        <taxon>Bacillariophyta</taxon>
        <taxon>Coscinodiscophyceae</taxon>
        <taxon>Thalassiosirophycidae</taxon>
        <taxon>Thalassiosirales</taxon>
        <taxon>Thalassiosiraceae</taxon>
        <taxon>Thalassiosira</taxon>
    </lineage>
</organism>
<gene>
    <name evidence="2" type="ORF">THAOC_07271</name>
</gene>
<dbReference type="PANTHER" id="PTHR24111:SF0">
    <property type="entry name" value="LEUCINE-RICH REPEAT-CONTAINING PROTEIN"/>
    <property type="match status" value="1"/>
</dbReference>
<dbReference type="SUPFAM" id="SSF52047">
    <property type="entry name" value="RNI-like"/>
    <property type="match status" value="1"/>
</dbReference>
<keyword evidence="1" id="KW-0677">Repeat</keyword>
<proteinExistence type="predicted"/>
<name>K0T0R5_THAOC</name>